<evidence type="ECO:0000313" key="1">
    <source>
        <dbReference type="EMBL" id="AUM11672.1"/>
    </source>
</evidence>
<protein>
    <submittedName>
        <fullName evidence="1">Uncharacterized protein</fullName>
    </submittedName>
</protein>
<dbReference type="Proteomes" id="UP000235116">
    <property type="component" value="Chromosome"/>
</dbReference>
<gene>
    <name evidence="1" type="ORF">Kalk_04220</name>
</gene>
<dbReference type="RefSeq" id="WP_101893012.1">
    <property type="nucleotide sequence ID" value="NZ_CP022684.1"/>
</dbReference>
<name>A0A2K9LHA8_9GAMM</name>
<reference evidence="2" key="1">
    <citation type="submission" date="2017-08" db="EMBL/GenBank/DDBJ databases">
        <title>Direct submision.</title>
        <authorList>
            <person name="Kim S.-J."/>
            <person name="Rhee S.-K."/>
        </authorList>
    </citation>
    <scope>NUCLEOTIDE SEQUENCE [LARGE SCALE GENOMIC DNA]</scope>
    <source>
        <strain evidence="2">GI5</strain>
    </source>
</reference>
<dbReference type="KEGG" id="kak:Kalk_04220"/>
<evidence type="ECO:0000313" key="2">
    <source>
        <dbReference type="Proteomes" id="UP000235116"/>
    </source>
</evidence>
<sequence>MIDYELTDLLIELEEIQQDRFLNKARGQQVVDLLAFYDIPESLYELRQEPQNGREPHQCRRKIALFNFAHVPPEFKVQLIECLFMIGHSPEFIAEAMGEDIRAVAESLRSVVDENRARRASDLRKNPQRFRLVKS</sequence>
<keyword evidence="2" id="KW-1185">Reference proteome</keyword>
<dbReference type="AlphaFoldDB" id="A0A2K9LHA8"/>
<organism evidence="1 2">
    <name type="scientific">Ketobacter alkanivorans</name>
    <dbReference type="NCBI Taxonomy" id="1917421"/>
    <lineage>
        <taxon>Bacteria</taxon>
        <taxon>Pseudomonadati</taxon>
        <taxon>Pseudomonadota</taxon>
        <taxon>Gammaproteobacteria</taxon>
        <taxon>Pseudomonadales</taxon>
        <taxon>Ketobacteraceae</taxon>
        <taxon>Ketobacter</taxon>
    </lineage>
</organism>
<dbReference type="OrthoDB" id="7060876at2"/>
<dbReference type="EMBL" id="CP022684">
    <property type="protein sequence ID" value="AUM11672.1"/>
    <property type="molecule type" value="Genomic_DNA"/>
</dbReference>
<proteinExistence type="predicted"/>
<accession>A0A2K9LHA8</accession>